<reference evidence="1" key="2">
    <citation type="journal article" date="2015" name="Fish Shellfish Immunol.">
        <title>Early steps in the European eel (Anguilla anguilla)-Vibrio vulnificus interaction in the gills: Role of the RtxA13 toxin.</title>
        <authorList>
            <person name="Callol A."/>
            <person name="Pajuelo D."/>
            <person name="Ebbesson L."/>
            <person name="Teles M."/>
            <person name="MacKenzie S."/>
            <person name="Amaro C."/>
        </authorList>
    </citation>
    <scope>NUCLEOTIDE SEQUENCE</scope>
</reference>
<reference evidence="1" key="1">
    <citation type="submission" date="2014-11" db="EMBL/GenBank/DDBJ databases">
        <authorList>
            <person name="Amaro Gonzalez C."/>
        </authorList>
    </citation>
    <scope>NUCLEOTIDE SEQUENCE</scope>
</reference>
<organism evidence="1">
    <name type="scientific">Anguilla anguilla</name>
    <name type="common">European freshwater eel</name>
    <name type="synonym">Muraena anguilla</name>
    <dbReference type="NCBI Taxonomy" id="7936"/>
    <lineage>
        <taxon>Eukaryota</taxon>
        <taxon>Metazoa</taxon>
        <taxon>Chordata</taxon>
        <taxon>Craniata</taxon>
        <taxon>Vertebrata</taxon>
        <taxon>Euteleostomi</taxon>
        <taxon>Actinopterygii</taxon>
        <taxon>Neopterygii</taxon>
        <taxon>Teleostei</taxon>
        <taxon>Anguilliformes</taxon>
        <taxon>Anguillidae</taxon>
        <taxon>Anguilla</taxon>
    </lineage>
</organism>
<proteinExistence type="predicted"/>
<accession>A0A0E9R9B7</accession>
<dbReference type="AlphaFoldDB" id="A0A0E9R9B7"/>
<protein>
    <submittedName>
        <fullName evidence="1">Uncharacterized protein</fullName>
    </submittedName>
</protein>
<evidence type="ECO:0000313" key="1">
    <source>
        <dbReference type="EMBL" id="JAH25726.1"/>
    </source>
</evidence>
<sequence>MLVILSHVYNKCLLQHMVTHGNTEII</sequence>
<name>A0A0E9R9B7_ANGAN</name>
<dbReference type="EMBL" id="GBXM01082851">
    <property type="protein sequence ID" value="JAH25726.1"/>
    <property type="molecule type" value="Transcribed_RNA"/>
</dbReference>